<keyword evidence="2" id="KW-1185">Reference proteome</keyword>
<proteinExistence type="predicted"/>
<reference evidence="1 2" key="1">
    <citation type="submission" date="2021-10" db="EMBL/GenBank/DDBJ databases">
        <title>Anaerobic single-cell dispensing facilitates the cultivation of human gut bacteria.</title>
        <authorList>
            <person name="Afrizal A."/>
        </authorList>
    </citation>
    <scope>NUCLEOTIDE SEQUENCE [LARGE SCALE GENOMIC DNA]</scope>
    <source>
        <strain evidence="1 2">CLA-AA-H200</strain>
    </source>
</reference>
<evidence type="ECO:0000313" key="2">
    <source>
        <dbReference type="Proteomes" id="UP001198151"/>
    </source>
</evidence>
<comment type="caution">
    <text evidence="1">The sequence shown here is derived from an EMBL/GenBank/DDBJ whole genome shotgun (WGS) entry which is preliminary data.</text>
</comment>
<dbReference type="InterPro" id="IPR025466">
    <property type="entry name" value="DUF4317"/>
</dbReference>
<dbReference type="RefSeq" id="WP_227707766.1">
    <property type="nucleotide sequence ID" value="NZ_JAJEQX010000014.1"/>
</dbReference>
<organism evidence="1 2">
    <name type="scientific">Ruminococcus turbiniformis</name>
    <dbReference type="NCBI Taxonomy" id="2881258"/>
    <lineage>
        <taxon>Bacteria</taxon>
        <taxon>Bacillati</taxon>
        <taxon>Bacillota</taxon>
        <taxon>Clostridia</taxon>
        <taxon>Eubacteriales</taxon>
        <taxon>Oscillospiraceae</taxon>
        <taxon>Ruminococcus</taxon>
    </lineage>
</organism>
<name>A0ABS8FWZ1_9FIRM</name>
<accession>A0ABS8FWZ1</accession>
<dbReference type="Pfam" id="PF14199">
    <property type="entry name" value="DUF4317"/>
    <property type="match status" value="1"/>
</dbReference>
<dbReference type="EMBL" id="JAJEQX010000014">
    <property type="protein sequence ID" value="MCC2254555.1"/>
    <property type="molecule type" value="Genomic_DNA"/>
</dbReference>
<protein>
    <submittedName>
        <fullName evidence="1">DUF4317 domain-containing protein</fullName>
    </submittedName>
</protein>
<dbReference type="Proteomes" id="UP001198151">
    <property type="component" value="Unassembled WGS sequence"/>
</dbReference>
<evidence type="ECO:0000313" key="1">
    <source>
        <dbReference type="EMBL" id="MCC2254555.1"/>
    </source>
</evidence>
<sequence length="371" mass="42668">MDKKEVMEIKKQFTPEYCNLTRICSCYVDSNKQKVAKSKEAFLSLPEEECMKYFEIFRKAFSGQIGKNLYNLPFPLESEKPDGAQEFLLRLRDSKLEDEELLEEFYDKVIDSYVYPDHYYIIVVHGFYDIPGKLDQISLFDEDPADNVYEYLSACICPVALSKPGLSYQEEKKRFSDRIRDRIVEKPDKAFLFPAFNDRTADIHNALYYSKKSMDLQPDLIEGLLGTAVPMPCEAQKETFHKIIEDVLGDDASCAKICEIQRAINEMAEDCHGDAPIEAGEQEIKKVLESCEIPEEKLQRFHEIYEGYAGERGKFLLTNLSEEKKFTLRMQDTTITTQPDSTIDLEVINGRKCIVIPVYGNVEVNGIPVLQ</sequence>
<gene>
    <name evidence="1" type="ORF">LKD70_09020</name>
</gene>